<keyword evidence="5" id="KW-0375">Hydrogen ion transport</keyword>
<evidence type="ECO:0000256" key="5">
    <source>
        <dbReference type="ARBA" id="ARBA00022781"/>
    </source>
</evidence>
<evidence type="ECO:0000256" key="8">
    <source>
        <dbReference type="ARBA" id="ARBA00023136"/>
    </source>
</evidence>
<evidence type="ECO:0000256" key="2">
    <source>
        <dbReference type="ARBA" id="ARBA00005699"/>
    </source>
</evidence>
<reference evidence="10 11" key="1">
    <citation type="submission" date="2019-07" db="EMBL/GenBank/DDBJ databases">
        <title>De Novo Assembly of kiwifruit Actinidia rufa.</title>
        <authorList>
            <person name="Sugita-Konishi S."/>
            <person name="Sato K."/>
            <person name="Mori E."/>
            <person name="Abe Y."/>
            <person name="Kisaki G."/>
            <person name="Hamano K."/>
            <person name="Suezawa K."/>
            <person name="Otani M."/>
            <person name="Fukuda T."/>
            <person name="Manabe T."/>
            <person name="Gomi K."/>
            <person name="Tabuchi M."/>
            <person name="Akimitsu K."/>
            <person name="Kataoka I."/>
        </authorList>
    </citation>
    <scope>NUCLEOTIDE SEQUENCE [LARGE SCALE GENOMIC DNA]</scope>
    <source>
        <strain evidence="11">cv. Fuchu</strain>
    </source>
</reference>
<evidence type="ECO:0000256" key="4">
    <source>
        <dbReference type="ARBA" id="ARBA00022547"/>
    </source>
</evidence>
<dbReference type="EMBL" id="BJWL01000020">
    <property type="protein sequence ID" value="GFZ08546.1"/>
    <property type="molecule type" value="Genomic_DNA"/>
</dbReference>
<keyword evidence="9" id="KW-0066">ATP synthesis</keyword>
<evidence type="ECO:0000256" key="7">
    <source>
        <dbReference type="ARBA" id="ARBA00023128"/>
    </source>
</evidence>
<protein>
    <submittedName>
        <fullName evidence="10">Mitochondrial ATP synthase subunit G protein</fullName>
    </submittedName>
</protein>
<organism evidence="10 11">
    <name type="scientific">Actinidia rufa</name>
    <dbReference type="NCBI Taxonomy" id="165716"/>
    <lineage>
        <taxon>Eukaryota</taxon>
        <taxon>Viridiplantae</taxon>
        <taxon>Streptophyta</taxon>
        <taxon>Embryophyta</taxon>
        <taxon>Tracheophyta</taxon>
        <taxon>Spermatophyta</taxon>
        <taxon>Magnoliopsida</taxon>
        <taxon>eudicotyledons</taxon>
        <taxon>Gunneridae</taxon>
        <taxon>Pentapetalae</taxon>
        <taxon>asterids</taxon>
        <taxon>Ericales</taxon>
        <taxon>Actinidiaceae</taxon>
        <taxon>Actinidia</taxon>
    </lineage>
</organism>
<comment type="subcellular location">
    <subcellularLocation>
        <location evidence="1">Mitochondrion membrane</location>
    </subcellularLocation>
</comment>
<evidence type="ECO:0000256" key="6">
    <source>
        <dbReference type="ARBA" id="ARBA00023065"/>
    </source>
</evidence>
<keyword evidence="6" id="KW-0406">Ion transport</keyword>
<dbReference type="GO" id="GO:0015986">
    <property type="term" value="P:proton motive force-driven ATP synthesis"/>
    <property type="evidence" value="ECO:0007669"/>
    <property type="project" value="InterPro"/>
</dbReference>
<proteinExistence type="inferred from homology"/>
<dbReference type="OrthoDB" id="437at2759"/>
<evidence type="ECO:0000256" key="9">
    <source>
        <dbReference type="ARBA" id="ARBA00023310"/>
    </source>
</evidence>
<gene>
    <name evidence="10" type="ORF">Acr_20g0003540</name>
</gene>
<evidence type="ECO:0000313" key="10">
    <source>
        <dbReference type="EMBL" id="GFZ08546.1"/>
    </source>
</evidence>
<dbReference type="Pfam" id="PF04718">
    <property type="entry name" value="ATP-synt_G"/>
    <property type="match status" value="1"/>
</dbReference>
<keyword evidence="3" id="KW-0813">Transport</keyword>
<dbReference type="AlphaFoldDB" id="A0A7J0GCK9"/>
<evidence type="ECO:0000313" key="11">
    <source>
        <dbReference type="Proteomes" id="UP000585474"/>
    </source>
</evidence>
<dbReference type="PANTHER" id="PTHR12386">
    <property type="entry name" value="ATP SYNTHASE SUBUNIT"/>
    <property type="match status" value="1"/>
</dbReference>
<evidence type="ECO:0000256" key="3">
    <source>
        <dbReference type="ARBA" id="ARBA00022448"/>
    </source>
</evidence>
<sequence length="184" mass="21023">MASKLHLLQSKAVEASKLLSKQGCGYYKQLLEQNKQYIQEPPTVEKCRLLADQLFYTRLARLHPAHPLPVARFLKMSCGNYHSSRVEVDSSGSFTLRMYYFQCIHLTDVLLPPVHLTLLLADSIPGRYEAFWKELDYVKQLFKNRKEMKIEDAGIAALFGIECFAWFCAGEIVGRGCTITGYHV</sequence>
<keyword evidence="8" id="KW-0472">Membrane</keyword>
<accession>A0A7J0GCK9</accession>
<dbReference type="InterPro" id="IPR006808">
    <property type="entry name" value="ATP_synth_F0_gsu_mt"/>
</dbReference>
<dbReference type="GO" id="GO:0045259">
    <property type="term" value="C:proton-transporting ATP synthase complex"/>
    <property type="evidence" value="ECO:0007669"/>
    <property type="project" value="UniProtKB-KW"/>
</dbReference>
<name>A0A7J0GCK9_9ERIC</name>
<dbReference type="GO" id="GO:0015078">
    <property type="term" value="F:proton transmembrane transporter activity"/>
    <property type="evidence" value="ECO:0007669"/>
    <property type="project" value="InterPro"/>
</dbReference>
<comment type="caution">
    <text evidence="10">The sequence shown here is derived from an EMBL/GenBank/DDBJ whole genome shotgun (WGS) entry which is preliminary data.</text>
</comment>
<keyword evidence="11" id="KW-1185">Reference proteome</keyword>
<keyword evidence="4" id="KW-0138">CF(0)</keyword>
<dbReference type="Proteomes" id="UP000585474">
    <property type="component" value="Unassembled WGS sequence"/>
</dbReference>
<evidence type="ECO:0000256" key="1">
    <source>
        <dbReference type="ARBA" id="ARBA00004325"/>
    </source>
</evidence>
<keyword evidence="7" id="KW-0496">Mitochondrion</keyword>
<dbReference type="GO" id="GO:0031966">
    <property type="term" value="C:mitochondrial membrane"/>
    <property type="evidence" value="ECO:0007669"/>
    <property type="project" value="UniProtKB-SubCell"/>
</dbReference>
<comment type="similarity">
    <text evidence="2">Belongs to the ATPase g subunit family.</text>
</comment>